<sequence>MCRPAQCSICNKASWFGCGLHIPSAMSNSPKEEWCTCVNSDGERGEYPPKAGTGKAA</sequence>
<accession>A0A1E3P3K0</accession>
<proteinExistence type="predicted"/>
<dbReference type="RefSeq" id="XP_019039273.1">
    <property type="nucleotide sequence ID" value="XM_019183409.1"/>
</dbReference>
<reference evidence="1 2" key="1">
    <citation type="journal article" date="2016" name="Proc. Natl. Acad. Sci. U.S.A.">
        <title>Comparative genomics of biotechnologically important yeasts.</title>
        <authorList>
            <person name="Riley R."/>
            <person name="Haridas S."/>
            <person name="Wolfe K.H."/>
            <person name="Lopes M.R."/>
            <person name="Hittinger C.T."/>
            <person name="Goeker M."/>
            <person name="Salamov A.A."/>
            <person name="Wisecaver J.H."/>
            <person name="Long T.M."/>
            <person name="Calvey C.H."/>
            <person name="Aerts A.L."/>
            <person name="Barry K.W."/>
            <person name="Choi C."/>
            <person name="Clum A."/>
            <person name="Coughlan A.Y."/>
            <person name="Deshpande S."/>
            <person name="Douglass A.P."/>
            <person name="Hanson S.J."/>
            <person name="Klenk H.-P."/>
            <person name="LaButti K.M."/>
            <person name="Lapidus A."/>
            <person name="Lindquist E.A."/>
            <person name="Lipzen A.M."/>
            <person name="Meier-Kolthoff J.P."/>
            <person name="Ohm R.A."/>
            <person name="Otillar R.P."/>
            <person name="Pangilinan J.L."/>
            <person name="Peng Y."/>
            <person name="Rokas A."/>
            <person name="Rosa C.A."/>
            <person name="Scheuner C."/>
            <person name="Sibirny A.A."/>
            <person name="Slot J.C."/>
            <person name="Stielow J.B."/>
            <person name="Sun H."/>
            <person name="Kurtzman C.P."/>
            <person name="Blackwell M."/>
            <person name="Grigoriev I.V."/>
            <person name="Jeffries T.W."/>
        </authorList>
    </citation>
    <scope>NUCLEOTIDE SEQUENCE [LARGE SCALE GENOMIC DNA]</scope>
    <source>
        <strain evidence="2">ATCC 58044 / CBS 1984 / NCYC 433 / NRRL Y-366-8</strain>
    </source>
</reference>
<dbReference type="AlphaFoldDB" id="A0A1E3P3K0"/>
<keyword evidence="2" id="KW-1185">Reference proteome</keyword>
<dbReference type="EMBL" id="KV454210">
    <property type="protein sequence ID" value="ODQ60066.1"/>
    <property type="molecule type" value="Genomic_DNA"/>
</dbReference>
<dbReference type="PANTHER" id="PTHR34724">
    <property type="entry name" value="OS12G0596101 PROTEIN"/>
    <property type="match status" value="1"/>
</dbReference>
<gene>
    <name evidence="1" type="ORF">WICANDRAFT_62635</name>
</gene>
<dbReference type="GeneID" id="30200655"/>
<dbReference type="STRING" id="683960.A0A1E3P3K0"/>
<dbReference type="Proteomes" id="UP000094112">
    <property type="component" value="Unassembled WGS sequence"/>
</dbReference>
<name>A0A1E3P3K0_WICAA</name>
<evidence type="ECO:0000313" key="2">
    <source>
        <dbReference type="Proteomes" id="UP000094112"/>
    </source>
</evidence>
<organism evidence="1 2">
    <name type="scientific">Wickerhamomyces anomalus (strain ATCC 58044 / CBS 1984 / NCYC 433 / NRRL Y-366-8)</name>
    <name type="common">Yeast</name>
    <name type="synonym">Hansenula anomala</name>
    <dbReference type="NCBI Taxonomy" id="683960"/>
    <lineage>
        <taxon>Eukaryota</taxon>
        <taxon>Fungi</taxon>
        <taxon>Dikarya</taxon>
        <taxon>Ascomycota</taxon>
        <taxon>Saccharomycotina</taxon>
        <taxon>Saccharomycetes</taxon>
        <taxon>Phaffomycetales</taxon>
        <taxon>Wickerhamomycetaceae</taxon>
        <taxon>Wickerhamomyces</taxon>
    </lineage>
</organism>
<evidence type="ECO:0000313" key="1">
    <source>
        <dbReference type="EMBL" id="ODQ60066.1"/>
    </source>
</evidence>
<dbReference type="OrthoDB" id="88410at2759"/>
<dbReference type="PANTHER" id="PTHR34724:SF2">
    <property type="entry name" value="OS12G0596101 PROTEIN"/>
    <property type="match status" value="1"/>
</dbReference>
<protein>
    <submittedName>
        <fullName evidence="1">Uncharacterized protein</fullName>
    </submittedName>
</protein>